<evidence type="ECO:0000256" key="3">
    <source>
        <dbReference type="ARBA" id="ARBA00022670"/>
    </source>
</evidence>
<evidence type="ECO:0000256" key="4">
    <source>
        <dbReference type="ARBA" id="ARBA00022801"/>
    </source>
</evidence>
<dbReference type="InterPro" id="IPR011356">
    <property type="entry name" value="Leucine_aapep/pepB"/>
</dbReference>
<dbReference type="PROSITE" id="PS00631">
    <property type="entry name" value="CYTOSOL_AP"/>
    <property type="match status" value="1"/>
</dbReference>
<keyword evidence="7" id="KW-1185">Reference proteome</keyword>
<dbReference type="EMBL" id="LR877172">
    <property type="protein sequence ID" value="CAD2222802.1"/>
    <property type="molecule type" value="Genomic_DNA"/>
</dbReference>
<protein>
    <submittedName>
        <fullName evidence="6">Cytosol aminopeptidase family, catalytic domain containing protein, putative</fullName>
    </submittedName>
</protein>
<dbReference type="SUPFAM" id="SSF53187">
    <property type="entry name" value="Zn-dependent exopeptidases"/>
    <property type="match status" value="1"/>
</dbReference>
<dbReference type="Gene3D" id="3.40.630.10">
    <property type="entry name" value="Zn peptidases"/>
    <property type="match status" value="1"/>
</dbReference>
<dbReference type="PANTHER" id="PTHR11963:SF49">
    <property type="entry name" value="PUTATIVE-RELATED"/>
    <property type="match status" value="1"/>
</dbReference>
<evidence type="ECO:0000256" key="2">
    <source>
        <dbReference type="ARBA" id="ARBA00022438"/>
    </source>
</evidence>
<dbReference type="AlphaFoldDB" id="A0A7G2CWZ4"/>
<keyword evidence="4" id="KW-0378">Hydrolase</keyword>
<keyword evidence="3" id="KW-0645">Protease</keyword>
<comment type="similarity">
    <text evidence="1">Belongs to the peptidase M17 family.</text>
</comment>
<dbReference type="GO" id="GO:0005737">
    <property type="term" value="C:cytoplasm"/>
    <property type="evidence" value="ECO:0007669"/>
    <property type="project" value="InterPro"/>
</dbReference>
<dbReference type="PANTHER" id="PTHR11963">
    <property type="entry name" value="LEUCINE AMINOPEPTIDASE-RELATED"/>
    <property type="match status" value="1"/>
</dbReference>
<evidence type="ECO:0000313" key="6">
    <source>
        <dbReference type="EMBL" id="CAD2222802.1"/>
    </source>
</evidence>
<keyword evidence="2 6" id="KW-0031">Aminopeptidase</keyword>
<evidence type="ECO:0000259" key="5">
    <source>
        <dbReference type="PROSITE" id="PS00631"/>
    </source>
</evidence>
<dbReference type="PRINTS" id="PR00481">
    <property type="entry name" value="LAMNOPPTDASE"/>
</dbReference>
<feature type="domain" description="Cytosol aminopeptidase" evidence="5">
    <location>
        <begin position="146"/>
        <end position="153"/>
    </location>
</feature>
<dbReference type="InterPro" id="IPR000819">
    <property type="entry name" value="Peptidase_M17_C"/>
</dbReference>
<evidence type="ECO:0000313" key="7">
    <source>
        <dbReference type="Proteomes" id="UP000515908"/>
    </source>
</evidence>
<dbReference type="GO" id="GO:0030145">
    <property type="term" value="F:manganese ion binding"/>
    <property type="evidence" value="ECO:0007669"/>
    <property type="project" value="InterPro"/>
</dbReference>
<proteinExistence type="inferred from homology"/>
<dbReference type="VEuPathDB" id="TriTrypDB:ADEAN_001035200"/>
<reference evidence="6 7" key="1">
    <citation type="submission" date="2020-08" db="EMBL/GenBank/DDBJ databases">
        <authorList>
            <person name="Newling K."/>
            <person name="Davey J."/>
            <person name="Forrester S."/>
        </authorList>
    </citation>
    <scope>NUCLEOTIDE SEQUENCE [LARGE SCALE GENOMIC DNA]</scope>
    <source>
        <strain evidence="7">Crithidia deanei Carvalho (ATCC PRA-265)</strain>
    </source>
</reference>
<organism evidence="6 7">
    <name type="scientific">Angomonas deanei</name>
    <dbReference type="NCBI Taxonomy" id="59799"/>
    <lineage>
        <taxon>Eukaryota</taxon>
        <taxon>Discoba</taxon>
        <taxon>Euglenozoa</taxon>
        <taxon>Kinetoplastea</taxon>
        <taxon>Metakinetoplastina</taxon>
        <taxon>Trypanosomatida</taxon>
        <taxon>Trypanosomatidae</taxon>
        <taxon>Strigomonadinae</taxon>
        <taxon>Angomonas</taxon>
    </lineage>
</organism>
<dbReference type="OrthoDB" id="412814at2759"/>
<evidence type="ECO:0000256" key="1">
    <source>
        <dbReference type="ARBA" id="ARBA00009528"/>
    </source>
</evidence>
<dbReference type="GO" id="GO:0006508">
    <property type="term" value="P:proteolysis"/>
    <property type="evidence" value="ECO:0007669"/>
    <property type="project" value="UniProtKB-KW"/>
</dbReference>
<dbReference type="Pfam" id="PF00883">
    <property type="entry name" value="Peptidase_M17"/>
    <property type="match status" value="1"/>
</dbReference>
<sequence>MIKGNALKEKGYNGIYAVGRGAEFPPMLLTLVFKNENDKKNKEHKNNKNIALVGKGLIYDCGGLSLKPSANMCNMKTDMGGSAAVLCGFLLIVEQCLSFSNNNHLNFNFENLSVTLCLAENAIDSKSYKNDDIIIMKSGKSVEIRNTDAEGRLCLGDGVFHATSGNKNKNNKINFIPDILIDMATLTGAQGVATGTHHSSIYCNDANTTEIFVKSGKKSGDVNFPVLYCPEFHVMTYASPVADLRNINNGGPDASVSLGGFFVEENINSEIYKNEKNENNLIFVHVDLAFPSFDESGATGYGVSLLNEYILHA</sequence>
<gene>
    <name evidence="6" type="ORF">ADEAN_001035200</name>
</gene>
<name>A0A7G2CWZ4_9TRYP</name>
<dbReference type="Proteomes" id="UP000515908">
    <property type="component" value="Chromosome 28"/>
</dbReference>
<accession>A0A7G2CWZ4</accession>
<dbReference type="GO" id="GO:0070006">
    <property type="term" value="F:metalloaminopeptidase activity"/>
    <property type="evidence" value="ECO:0007669"/>
    <property type="project" value="InterPro"/>
</dbReference>